<keyword evidence="1" id="KW-1133">Transmembrane helix</keyword>
<feature type="transmembrane region" description="Helical" evidence="1">
    <location>
        <begin position="101"/>
        <end position="118"/>
    </location>
</feature>
<feature type="transmembrane region" description="Helical" evidence="1">
    <location>
        <begin position="48"/>
        <end position="68"/>
    </location>
</feature>
<organism evidence="2 3">
    <name type="scientific">Acinetobacter qingfengensis</name>
    <dbReference type="NCBI Taxonomy" id="1262585"/>
    <lineage>
        <taxon>Bacteria</taxon>
        <taxon>Pseudomonadati</taxon>
        <taxon>Pseudomonadota</taxon>
        <taxon>Gammaproteobacteria</taxon>
        <taxon>Moraxellales</taxon>
        <taxon>Moraxellaceae</taxon>
        <taxon>Acinetobacter</taxon>
    </lineage>
</organism>
<comment type="caution">
    <text evidence="2">The sequence shown here is derived from an EMBL/GenBank/DDBJ whole genome shotgun (WGS) entry which is preliminary data.</text>
</comment>
<feature type="transmembrane region" description="Helical" evidence="1">
    <location>
        <begin position="6"/>
        <end position="27"/>
    </location>
</feature>
<dbReference type="STRING" id="1262585.BJI46_14150"/>
<accession>A0A1E7R2P9</accession>
<feature type="transmembrane region" description="Helical" evidence="1">
    <location>
        <begin position="74"/>
        <end position="94"/>
    </location>
</feature>
<dbReference type="PANTHER" id="PTHR38446">
    <property type="entry name" value="BLL0914 PROTEIN"/>
    <property type="match status" value="1"/>
</dbReference>
<name>A0A1E7R2P9_9GAMM</name>
<evidence type="ECO:0000313" key="3">
    <source>
        <dbReference type="Proteomes" id="UP000185895"/>
    </source>
</evidence>
<dbReference type="EMBL" id="MKKK01000046">
    <property type="protein sequence ID" value="OEY93586.1"/>
    <property type="molecule type" value="Genomic_DNA"/>
</dbReference>
<protein>
    <submittedName>
        <fullName evidence="2">Uncharacterized protein</fullName>
    </submittedName>
</protein>
<dbReference type="PANTHER" id="PTHR38446:SF1">
    <property type="entry name" value="BLL0914 PROTEIN"/>
    <property type="match status" value="1"/>
</dbReference>
<reference evidence="2 3" key="1">
    <citation type="submission" date="2016-09" db="EMBL/GenBank/DDBJ databases">
        <authorList>
            <person name="Capua I."/>
            <person name="De Benedictis P."/>
            <person name="Joannis T."/>
            <person name="Lombin L.H."/>
            <person name="Cattoli G."/>
        </authorList>
    </citation>
    <scope>NUCLEOTIDE SEQUENCE [LARGE SCALE GENOMIC DNA]</scope>
    <source>
        <strain evidence="2 3">ANC 4671</strain>
    </source>
</reference>
<keyword evidence="3" id="KW-1185">Reference proteome</keyword>
<evidence type="ECO:0000256" key="1">
    <source>
        <dbReference type="SAM" id="Phobius"/>
    </source>
</evidence>
<keyword evidence="1" id="KW-0812">Transmembrane</keyword>
<gene>
    <name evidence="2" type="ORF">BJI46_14150</name>
</gene>
<dbReference type="OrthoDB" id="9803832at2"/>
<proteinExistence type="predicted"/>
<dbReference type="AlphaFoldDB" id="A0A1E7R2P9"/>
<dbReference type="Pfam" id="PF06993">
    <property type="entry name" value="DUF1304"/>
    <property type="match status" value="1"/>
</dbReference>
<dbReference type="RefSeq" id="WP_070070567.1">
    <property type="nucleotide sequence ID" value="NZ_MKKK01000046.1"/>
</dbReference>
<dbReference type="Proteomes" id="UP000185895">
    <property type="component" value="Unassembled WGS sequence"/>
</dbReference>
<sequence>MNPISQILIIAIAILHFYILLLEMFLWDKPAGMKAFGHNAEKAKITKVYAQNQGLYNGFLAAGLLWSIFLDIPFAVQVANFFLICVALAGVYGGMTASKKIILIQAVPALITLMVLNLQH</sequence>
<evidence type="ECO:0000313" key="2">
    <source>
        <dbReference type="EMBL" id="OEY93586.1"/>
    </source>
</evidence>
<keyword evidence="1" id="KW-0472">Membrane</keyword>
<dbReference type="InterPro" id="IPR009732">
    <property type="entry name" value="DUF1304"/>
</dbReference>